<reference evidence="2 3" key="1">
    <citation type="submission" date="2023-12" db="EMBL/GenBank/DDBJ databases">
        <title>Description of new species of Mycobacterium terrae complex isolated from sewage at the Sao Paulo Zoological Park Foundation in Brazil.</title>
        <authorList>
            <person name="Romagnoli C.L."/>
            <person name="Conceicao E.C."/>
            <person name="Machado E."/>
            <person name="Barreto L.B.P.F."/>
            <person name="Sharma A."/>
            <person name="Silva N.M."/>
            <person name="Marques L.E."/>
            <person name="Juliana M.A."/>
            <person name="Lourenco M.C.S."/>
            <person name="Digiampietri L.A."/>
            <person name="Suffys P.N."/>
            <person name="Viana-Niero C."/>
        </authorList>
    </citation>
    <scope>NUCLEOTIDE SEQUENCE [LARGE SCALE GENOMIC DNA]</scope>
    <source>
        <strain evidence="2 3">MYC340</strain>
    </source>
</reference>
<sequence length="85" mass="9080">MTHTMASAAADTVETPDSPAINLPPGARGFKLIAGVLFILSRRRVLQRLTGKYGAAFTVAVPMFGPTVIVTDPDLVRQVMLTNPE</sequence>
<dbReference type="Gene3D" id="1.10.630.10">
    <property type="entry name" value="Cytochrome P450"/>
    <property type="match status" value="1"/>
</dbReference>
<feature type="non-terminal residue" evidence="2">
    <location>
        <position position="85"/>
    </location>
</feature>
<dbReference type="Proteomes" id="UP001298593">
    <property type="component" value="Unassembled WGS sequence"/>
</dbReference>
<dbReference type="SUPFAM" id="SSF48264">
    <property type="entry name" value="Cytochrome P450"/>
    <property type="match status" value="1"/>
</dbReference>
<dbReference type="InterPro" id="IPR036396">
    <property type="entry name" value="Cyt_P450_sf"/>
</dbReference>
<evidence type="ECO:0000313" key="2">
    <source>
        <dbReference type="EMBL" id="MEB3035263.1"/>
    </source>
</evidence>
<organism evidence="2 3">
    <name type="scientific">[Mycobacterium] nativiensis</name>
    <dbReference type="NCBI Taxonomy" id="2855503"/>
    <lineage>
        <taxon>Bacteria</taxon>
        <taxon>Bacillati</taxon>
        <taxon>Actinomycetota</taxon>
        <taxon>Actinomycetes</taxon>
        <taxon>Mycobacteriales</taxon>
        <taxon>Mycobacteriaceae</taxon>
        <taxon>Mycolicibacter</taxon>
    </lineage>
</organism>
<name>A0ABU5Y4Z6_9MYCO</name>
<feature type="region of interest" description="Disordered" evidence="1">
    <location>
        <begin position="1"/>
        <end position="22"/>
    </location>
</feature>
<comment type="caution">
    <text evidence="2">The sequence shown here is derived from an EMBL/GenBank/DDBJ whole genome shotgun (WGS) entry which is preliminary data.</text>
</comment>
<gene>
    <name evidence="2" type="ORF">KV113_27370</name>
</gene>
<accession>A0ABU5Y4Z6</accession>
<dbReference type="EMBL" id="JAYJJU010000133">
    <property type="protein sequence ID" value="MEB3035263.1"/>
    <property type="molecule type" value="Genomic_DNA"/>
</dbReference>
<keyword evidence="3" id="KW-1185">Reference proteome</keyword>
<proteinExistence type="predicted"/>
<protein>
    <submittedName>
        <fullName evidence="2">Cytochrome P450</fullName>
    </submittedName>
</protein>
<evidence type="ECO:0000313" key="3">
    <source>
        <dbReference type="Proteomes" id="UP001298593"/>
    </source>
</evidence>
<evidence type="ECO:0000256" key="1">
    <source>
        <dbReference type="SAM" id="MobiDB-lite"/>
    </source>
</evidence>